<dbReference type="InterPro" id="IPR013105">
    <property type="entry name" value="TPR_2"/>
</dbReference>
<dbReference type="Pfam" id="PF07719">
    <property type="entry name" value="TPR_2"/>
    <property type="match status" value="1"/>
</dbReference>
<evidence type="ECO:0000256" key="1">
    <source>
        <dbReference type="ARBA" id="ARBA00022737"/>
    </source>
</evidence>
<reference evidence="5" key="1">
    <citation type="submission" date="2014-08" db="EMBL/GenBank/DDBJ databases">
        <authorList>
            <person name="Falentin Helene"/>
        </authorList>
    </citation>
    <scope>NUCLEOTIDE SEQUENCE</scope>
</reference>
<dbReference type="SUPFAM" id="SSF48452">
    <property type="entry name" value="TPR-like"/>
    <property type="match status" value="1"/>
</dbReference>
<evidence type="ECO:0000313" key="5">
    <source>
        <dbReference type="EMBL" id="CEP26620.1"/>
    </source>
</evidence>
<dbReference type="AlphaFoldDB" id="A0A0B7NRZ7"/>
<organism evidence="5">
    <name type="scientific">Propionibacterium freudenreichii subsp. freudenreichii</name>
    <dbReference type="NCBI Taxonomy" id="66712"/>
    <lineage>
        <taxon>Bacteria</taxon>
        <taxon>Bacillati</taxon>
        <taxon>Actinomycetota</taxon>
        <taxon>Actinomycetes</taxon>
        <taxon>Propionibacteriales</taxon>
        <taxon>Propionibacteriaceae</taxon>
        <taxon>Propionibacterium</taxon>
    </lineage>
</organism>
<dbReference type="Gene3D" id="1.25.40.10">
    <property type="entry name" value="Tetratricopeptide repeat domain"/>
    <property type="match status" value="1"/>
</dbReference>
<dbReference type="EMBL" id="LM676417">
    <property type="protein sequence ID" value="CEP26620.1"/>
    <property type="molecule type" value="Genomic_DNA"/>
</dbReference>
<feature type="compositionally biased region" description="Low complexity" evidence="4">
    <location>
        <begin position="190"/>
        <end position="218"/>
    </location>
</feature>
<gene>
    <name evidence="5" type="ORF">PFCIRM138_08535</name>
</gene>
<accession>A0A0B7NRZ7</accession>
<keyword evidence="1" id="KW-0677">Repeat</keyword>
<proteinExistence type="predicted"/>
<feature type="compositionally biased region" description="Basic and acidic residues" evidence="4">
    <location>
        <begin position="174"/>
        <end position="189"/>
    </location>
</feature>
<feature type="region of interest" description="Disordered" evidence="4">
    <location>
        <begin position="145"/>
        <end position="218"/>
    </location>
</feature>
<feature type="compositionally biased region" description="Low complexity" evidence="4">
    <location>
        <begin position="146"/>
        <end position="159"/>
    </location>
</feature>
<keyword evidence="2 3" id="KW-0802">TPR repeat</keyword>
<evidence type="ECO:0000256" key="2">
    <source>
        <dbReference type="ARBA" id="ARBA00022803"/>
    </source>
</evidence>
<feature type="repeat" description="TPR" evidence="3">
    <location>
        <begin position="65"/>
        <end position="98"/>
    </location>
</feature>
<evidence type="ECO:0000256" key="4">
    <source>
        <dbReference type="SAM" id="MobiDB-lite"/>
    </source>
</evidence>
<evidence type="ECO:0000256" key="3">
    <source>
        <dbReference type="PROSITE-ProRule" id="PRU00339"/>
    </source>
</evidence>
<protein>
    <submittedName>
        <fullName evidence="5">Uncharacterized protein</fullName>
    </submittedName>
</protein>
<dbReference type="InterPro" id="IPR019734">
    <property type="entry name" value="TPR_rpt"/>
</dbReference>
<sequence>MTRRGRWLLPALAWLVVAVMALAGLRTAVLLVDSWQGQQRYRQQDYAAARTAFARTTVLNPMSAWSAHFNVGTADYKLGDFEGARDEFSRALSLASQGHTCTVGLNLAWSLEALGGTQRDGGQTAAARQSLDAADHVLAGLDCSSQQATQRAETQQRVQSTLDQLPDTGSDPAADERARQDALRRREQQAQEANQQQRASASPSARGSSAAGGVQRNW</sequence>
<name>A0A0B7NRZ7_PROFF</name>
<dbReference type="InterPro" id="IPR011990">
    <property type="entry name" value="TPR-like_helical_dom_sf"/>
</dbReference>
<dbReference type="PROSITE" id="PS50005">
    <property type="entry name" value="TPR"/>
    <property type="match status" value="1"/>
</dbReference>